<evidence type="ECO:0000313" key="9">
    <source>
        <dbReference type="Proteomes" id="UP001500320"/>
    </source>
</evidence>
<gene>
    <name evidence="8" type="primary">absA2</name>
    <name evidence="8" type="ORF">GCM10010466_36670</name>
</gene>
<dbReference type="EMBL" id="BAAAUT010000028">
    <property type="protein sequence ID" value="GAA3142389.1"/>
    <property type="molecule type" value="Genomic_DNA"/>
</dbReference>
<dbReference type="InterPro" id="IPR000792">
    <property type="entry name" value="Tscrpt_reg_LuxR_C"/>
</dbReference>
<evidence type="ECO:0000256" key="1">
    <source>
        <dbReference type="ARBA" id="ARBA00022553"/>
    </source>
</evidence>
<evidence type="ECO:0000256" key="3">
    <source>
        <dbReference type="ARBA" id="ARBA00023125"/>
    </source>
</evidence>
<dbReference type="InterPro" id="IPR016032">
    <property type="entry name" value="Sig_transdc_resp-reg_C-effctor"/>
</dbReference>
<dbReference type="Pfam" id="PF00196">
    <property type="entry name" value="GerE"/>
    <property type="match status" value="1"/>
</dbReference>
<dbReference type="InterPro" id="IPR001789">
    <property type="entry name" value="Sig_transdc_resp-reg_receiver"/>
</dbReference>
<dbReference type="PANTHER" id="PTHR43214:SF24">
    <property type="entry name" value="TRANSCRIPTIONAL REGULATORY PROTEIN NARL-RELATED"/>
    <property type="match status" value="1"/>
</dbReference>
<name>A0ABP6NB26_9ACTN</name>
<keyword evidence="3" id="KW-0238">DNA-binding</keyword>
<evidence type="ECO:0000313" key="8">
    <source>
        <dbReference type="EMBL" id="GAA3142389.1"/>
    </source>
</evidence>
<reference evidence="9" key="1">
    <citation type="journal article" date="2019" name="Int. J. Syst. Evol. Microbiol.">
        <title>The Global Catalogue of Microorganisms (GCM) 10K type strain sequencing project: providing services to taxonomists for standard genome sequencing and annotation.</title>
        <authorList>
            <consortium name="The Broad Institute Genomics Platform"/>
            <consortium name="The Broad Institute Genome Sequencing Center for Infectious Disease"/>
            <person name="Wu L."/>
            <person name="Ma J."/>
        </authorList>
    </citation>
    <scope>NUCLEOTIDE SEQUENCE [LARGE SCALE GENOMIC DNA]</scope>
    <source>
        <strain evidence="9">JCM 9373</strain>
    </source>
</reference>
<dbReference type="InterPro" id="IPR011006">
    <property type="entry name" value="CheY-like_superfamily"/>
</dbReference>
<dbReference type="Gene3D" id="3.40.50.2300">
    <property type="match status" value="1"/>
</dbReference>
<dbReference type="PANTHER" id="PTHR43214">
    <property type="entry name" value="TWO-COMPONENT RESPONSE REGULATOR"/>
    <property type="match status" value="1"/>
</dbReference>
<dbReference type="SUPFAM" id="SSF52172">
    <property type="entry name" value="CheY-like"/>
    <property type="match status" value="1"/>
</dbReference>
<feature type="domain" description="Response regulatory" evidence="7">
    <location>
        <begin position="21"/>
        <end position="137"/>
    </location>
</feature>
<dbReference type="SMART" id="SM00421">
    <property type="entry name" value="HTH_LUXR"/>
    <property type="match status" value="1"/>
</dbReference>
<accession>A0ABP6NB26</accession>
<keyword evidence="4" id="KW-0804">Transcription</keyword>
<organism evidence="8 9">
    <name type="scientific">Planomonospora alba</name>
    <dbReference type="NCBI Taxonomy" id="161354"/>
    <lineage>
        <taxon>Bacteria</taxon>
        <taxon>Bacillati</taxon>
        <taxon>Actinomycetota</taxon>
        <taxon>Actinomycetes</taxon>
        <taxon>Streptosporangiales</taxon>
        <taxon>Streptosporangiaceae</taxon>
        <taxon>Planomonospora</taxon>
    </lineage>
</organism>
<feature type="domain" description="HTH luxR-type" evidence="6">
    <location>
        <begin position="166"/>
        <end position="231"/>
    </location>
</feature>
<evidence type="ECO:0000256" key="4">
    <source>
        <dbReference type="ARBA" id="ARBA00023163"/>
    </source>
</evidence>
<dbReference type="InterPro" id="IPR058245">
    <property type="entry name" value="NreC/VraR/RcsB-like_REC"/>
</dbReference>
<comment type="caution">
    <text evidence="8">The sequence shown here is derived from an EMBL/GenBank/DDBJ whole genome shotgun (WGS) entry which is preliminary data.</text>
</comment>
<keyword evidence="1 5" id="KW-0597">Phosphoprotein</keyword>
<dbReference type="PRINTS" id="PR00038">
    <property type="entry name" value="HTHLUXR"/>
</dbReference>
<dbReference type="Pfam" id="PF00072">
    <property type="entry name" value="Response_reg"/>
    <property type="match status" value="1"/>
</dbReference>
<keyword evidence="2" id="KW-0805">Transcription regulation</keyword>
<dbReference type="Proteomes" id="UP001500320">
    <property type="component" value="Unassembled WGS sequence"/>
</dbReference>
<dbReference type="PROSITE" id="PS50043">
    <property type="entry name" value="HTH_LUXR_2"/>
    <property type="match status" value="1"/>
</dbReference>
<dbReference type="PROSITE" id="PS00622">
    <property type="entry name" value="HTH_LUXR_1"/>
    <property type="match status" value="1"/>
</dbReference>
<evidence type="ECO:0000256" key="2">
    <source>
        <dbReference type="ARBA" id="ARBA00023015"/>
    </source>
</evidence>
<protein>
    <submittedName>
        <fullName evidence="8">Two component system response regulator</fullName>
    </submittedName>
</protein>
<dbReference type="SUPFAM" id="SSF46894">
    <property type="entry name" value="C-terminal effector domain of the bipartite response regulators"/>
    <property type="match status" value="1"/>
</dbReference>
<dbReference type="CDD" id="cd17535">
    <property type="entry name" value="REC_NarL-like"/>
    <property type="match status" value="1"/>
</dbReference>
<sequence>MDGGTAGGADGGVTGAAGVIRVLVADDEPLITAGIRAVLESAPDIEVVAEAGDGRAAVEGALRYRADVALVDLNMPVLDGLGAIEELRRRVPGLRTVVLTAFGAEPNVLRALQSGTSGFVLKNCTPDELIAAVRAAHRGDAYLSPSVTRLVLGMVTPAQARRRREAAERLAALAPREAEVLDLVAEGLSNAEIGQRLSMSETTIKTYVSRILAKLGCANRVQAALLARDAGPRGARRAP</sequence>
<evidence type="ECO:0000256" key="5">
    <source>
        <dbReference type="PROSITE-ProRule" id="PRU00169"/>
    </source>
</evidence>
<evidence type="ECO:0000259" key="7">
    <source>
        <dbReference type="PROSITE" id="PS50110"/>
    </source>
</evidence>
<feature type="modified residue" description="4-aspartylphosphate" evidence="5">
    <location>
        <position position="72"/>
    </location>
</feature>
<dbReference type="RefSeq" id="WP_344861025.1">
    <property type="nucleotide sequence ID" value="NZ_BAAAUT010000028.1"/>
</dbReference>
<dbReference type="PROSITE" id="PS50110">
    <property type="entry name" value="RESPONSE_REGULATORY"/>
    <property type="match status" value="1"/>
</dbReference>
<evidence type="ECO:0000259" key="6">
    <source>
        <dbReference type="PROSITE" id="PS50043"/>
    </source>
</evidence>
<keyword evidence="9" id="KW-1185">Reference proteome</keyword>
<dbReference type="CDD" id="cd06170">
    <property type="entry name" value="LuxR_C_like"/>
    <property type="match status" value="1"/>
</dbReference>
<dbReference type="InterPro" id="IPR039420">
    <property type="entry name" value="WalR-like"/>
</dbReference>
<dbReference type="SMART" id="SM00448">
    <property type="entry name" value="REC"/>
    <property type="match status" value="1"/>
</dbReference>
<proteinExistence type="predicted"/>